<dbReference type="Pfam" id="PF22936">
    <property type="entry name" value="Pol_BBD"/>
    <property type="match status" value="1"/>
</dbReference>
<dbReference type="PANTHER" id="PTHR47481">
    <property type="match status" value="1"/>
</dbReference>
<evidence type="ECO:0000259" key="1">
    <source>
        <dbReference type="Pfam" id="PF22936"/>
    </source>
</evidence>
<gene>
    <name evidence="3" type="ORF">E5676_scaffold216G001590</name>
    <name evidence="2" type="ORF">E6C27_scaffold280G003560</name>
</gene>
<dbReference type="InterPro" id="IPR054722">
    <property type="entry name" value="PolX-like_BBD"/>
</dbReference>
<comment type="caution">
    <text evidence="3">The sequence shown here is derived from an EMBL/GenBank/DDBJ whole genome shotgun (WGS) entry which is preliminary data.</text>
</comment>
<dbReference type="EMBL" id="SSTE01007195">
    <property type="protein sequence ID" value="KAA0057475.1"/>
    <property type="molecule type" value="Genomic_DNA"/>
</dbReference>
<reference evidence="4 5" key="1">
    <citation type="submission" date="2019-08" db="EMBL/GenBank/DDBJ databases">
        <title>Draft genome sequences of two oriental melons (Cucumis melo L. var makuwa).</title>
        <authorList>
            <person name="Kwon S.-Y."/>
        </authorList>
    </citation>
    <scope>NUCLEOTIDE SEQUENCE [LARGE SCALE GENOMIC DNA]</scope>
    <source>
        <strain evidence="5">cv. Chang Bougi</strain>
        <strain evidence="4">cv. SW 3</strain>
        <tissue evidence="3">Leaf</tissue>
    </source>
</reference>
<dbReference type="Proteomes" id="UP000321947">
    <property type="component" value="Unassembled WGS sequence"/>
</dbReference>
<evidence type="ECO:0000313" key="2">
    <source>
        <dbReference type="EMBL" id="KAA0057475.1"/>
    </source>
</evidence>
<dbReference type="Pfam" id="PF14223">
    <property type="entry name" value="Retrotran_gag_2"/>
    <property type="match status" value="1"/>
</dbReference>
<accession>A0A5D3E3L7</accession>
<name>A0A5D3E3L7_CUCMM</name>
<dbReference type="EMBL" id="SSTD01000775">
    <property type="protein sequence ID" value="TYK30171.1"/>
    <property type="molecule type" value="Genomic_DNA"/>
</dbReference>
<dbReference type="Proteomes" id="UP000321393">
    <property type="component" value="Unassembled WGS sequence"/>
</dbReference>
<sequence>MEDNGTPNFEKLQVRGTSNGLDTLPLKFLSSVAGESTETVGVEASSVVSEGTVASSSTSMNSKIVNPKYEQWVTSDMLLLGLIYNSMVPDVALQLMGFNTAKDLWEAIQNLFGIKSRAEEYFLRHTFQTTREGNYKMEDYLRIMKINADNLGQAGSPVPHRYLISQVLLGLDEVYNPVTAVIQGKPDISWLDMQSELLIFENLVEIVLIKMESETILMAADVVEEENRGFNPNQNGKQIPDDAFITTQKSSSLATPETVVDTNRYVDSGATNHVTSDHSNLWNIDDYSGNENVVVGNENKLQISCVGYASLTDGKNCLRLDKILCVPEIKKNLAKDTGRVLLKGTLCDGLYHLEGVAMKSIGELEHSDSSKKST</sequence>
<proteinExistence type="predicted"/>
<dbReference type="AlphaFoldDB" id="A0A5D3E3L7"/>
<dbReference type="OrthoDB" id="1845088at2759"/>
<evidence type="ECO:0000313" key="4">
    <source>
        <dbReference type="Proteomes" id="UP000321393"/>
    </source>
</evidence>
<protein>
    <recommendedName>
        <fullName evidence="1">Retrovirus-related Pol polyprotein from transposon TNT 1-94-like beta-barrel domain-containing protein</fullName>
    </recommendedName>
</protein>
<feature type="domain" description="Retrovirus-related Pol polyprotein from transposon TNT 1-94-like beta-barrel" evidence="1">
    <location>
        <begin position="265"/>
        <end position="333"/>
    </location>
</feature>
<evidence type="ECO:0000313" key="5">
    <source>
        <dbReference type="Proteomes" id="UP000321947"/>
    </source>
</evidence>
<dbReference type="PANTHER" id="PTHR47481:SF34">
    <property type="entry name" value="CCHC-TYPE DOMAIN-CONTAINING PROTEIN"/>
    <property type="match status" value="1"/>
</dbReference>
<organism evidence="3 5">
    <name type="scientific">Cucumis melo var. makuwa</name>
    <name type="common">Oriental melon</name>
    <dbReference type="NCBI Taxonomy" id="1194695"/>
    <lineage>
        <taxon>Eukaryota</taxon>
        <taxon>Viridiplantae</taxon>
        <taxon>Streptophyta</taxon>
        <taxon>Embryophyta</taxon>
        <taxon>Tracheophyta</taxon>
        <taxon>Spermatophyta</taxon>
        <taxon>Magnoliopsida</taxon>
        <taxon>eudicotyledons</taxon>
        <taxon>Gunneridae</taxon>
        <taxon>Pentapetalae</taxon>
        <taxon>rosids</taxon>
        <taxon>fabids</taxon>
        <taxon>Cucurbitales</taxon>
        <taxon>Cucurbitaceae</taxon>
        <taxon>Benincaseae</taxon>
        <taxon>Cucumis</taxon>
    </lineage>
</organism>
<evidence type="ECO:0000313" key="3">
    <source>
        <dbReference type="EMBL" id="TYK30171.1"/>
    </source>
</evidence>